<dbReference type="RefSeq" id="WP_056933490.1">
    <property type="nucleotide sequence ID" value="NZ_CP013050.1"/>
</dbReference>
<sequence length="303" mass="35544">MQSINDRKLEVLIKDLSYRFSRDDAPKIEKALRALRKAAEIPMSVLNPSSGYHPVVIFKKRFGRYEKEAIVSLIDLRILNKYSMPAWRRAITFHLDDDVVEYSTILGIESVIIGNPRRISRLKSILLRVLEQMSQKPKKLVLLYDDIYMDFGNNRYIHIRIRGGDLNIRVGMNPSIASKLLGRAILHIDSAFGNKNREFYKLLFVYSLETRGSFETFFMRYIFPKLNPEQREFLEEMHDYRNFITLLYSELSRINKDRLGDEVGIRINRRANPKRPLEIGILFTDHGIEVRRYINTTTISLLV</sequence>
<dbReference type="AlphaFoldDB" id="A0A0S1XA68"/>
<protein>
    <submittedName>
        <fullName evidence="1">Uncharacterized protein</fullName>
    </submittedName>
</protein>
<dbReference type="PATRIC" id="fig|55802.8.peg.671"/>
<gene>
    <name evidence="1" type="ORF">TBCH5v1_0678</name>
</gene>
<evidence type="ECO:0000313" key="2">
    <source>
        <dbReference type="Proteomes" id="UP000066042"/>
    </source>
</evidence>
<evidence type="ECO:0000313" key="1">
    <source>
        <dbReference type="EMBL" id="ALM74636.1"/>
    </source>
</evidence>
<dbReference type="EMBL" id="CP013050">
    <property type="protein sequence ID" value="ALM74636.1"/>
    <property type="molecule type" value="Genomic_DNA"/>
</dbReference>
<dbReference type="STRING" id="55802.TBCH5v1_0678"/>
<proteinExistence type="predicted"/>
<organism evidence="1 2">
    <name type="scientific">Thermococcus barophilus</name>
    <dbReference type="NCBI Taxonomy" id="55802"/>
    <lineage>
        <taxon>Archaea</taxon>
        <taxon>Methanobacteriati</taxon>
        <taxon>Methanobacteriota</taxon>
        <taxon>Thermococci</taxon>
        <taxon>Thermococcales</taxon>
        <taxon>Thermococcaceae</taxon>
        <taxon>Thermococcus</taxon>
    </lineage>
</organism>
<reference evidence="1 2" key="1">
    <citation type="journal article" date="2016" name="Genome Announc.">
        <title>Complete genome sequence of the hyperthermophilic and piezophilic archaeon Thermococcus barophilus Ch5, capable of growth at the expense of hydrogenogenesis from carbon monoxide and formate.</title>
        <authorList>
            <person name="Oger P."/>
            <person name="Sokolova T.G."/>
            <person name="Kozhevnikova D.A."/>
            <person name="Taranov E.A."/>
            <person name="Vannier P."/>
            <person name="Lee H.S."/>
            <person name="Kwon K.K."/>
            <person name="Kang S.G."/>
            <person name="Lee J.H."/>
            <person name="Bonch-Osmolovskaya E.A."/>
            <person name="Lebedinsky A.V."/>
        </authorList>
    </citation>
    <scope>NUCLEOTIDE SEQUENCE [LARGE SCALE GENOMIC DNA]</scope>
    <source>
        <strain evidence="2">Ch5</strain>
    </source>
</reference>
<dbReference type="Proteomes" id="UP000066042">
    <property type="component" value="Chromosome"/>
</dbReference>
<name>A0A0S1XA68_THEBA</name>
<dbReference type="GeneID" id="26135956"/>
<accession>A0A0S1XA68</accession>